<dbReference type="GO" id="GO:0006080">
    <property type="term" value="P:substituted mannan metabolic process"/>
    <property type="evidence" value="ECO:0007669"/>
    <property type="project" value="InterPro"/>
</dbReference>
<dbReference type="InterPro" id="IPR022790">
    <property type="entry name" value="GH26_dom"/>
</dbReference>
<dbReference type="Pfam" id="PF02156">
    <property type="entry name" value="Glyco_hydro_26"/>
    <property type="match status" value="1"/>
</dbReference>
<keyword evidence="3 4" id="KW-0326">Glycosidase</keyword>
<evidence type="ECO:0000313" key="7">
    <source>
        <dbReference type="Proteomes" id="UP000293874"/>
    </source>
</evidence>
<dbReference type="PANTHER" id="PTHR40079">
    <property type="entry name" value="MANNAN ENDO-1,4-BETA-MANNOSIDASE E-RELATED"/>
    <property type="match status" value="1"/>
</dbReference>
<evidence type="ECO:0000256" key="2">
    <source>
        <dbReference type="ARBA" id="ARBA00022801"/>
    </source>
</evidence>
<protein>
    <submittedName>
        <fullName evidence="6">Mannan endo-1,4-beta-mannosidase</fullName>
    </submittedName>
</protein>
<dbReference type="GO" id="GO:0016985">
    <property type="term" value="F:mannan endo-1,4-beta-mannosidase activity"/>
    <property type="evidence" value="ECO:0007669"/>
    <property type="project" value="InterPro"/>
</dbReference>
<evidence type="ECO:0000256" key="1">
    <source>
        <dbReference type="ARBA" id="ARBA00007754"/>
    </source>
</evidence>
<gene>
    <name evidence="6" type="ORF">EV199_0849</name>
</gene>
<dbReference type="EMBL" id="SGXA01000001">
    <property type="protein sequence ID" value="RZS74994.1"/>
    <property type="molecule type" value="Genomic_DNA"/>
</dbReference>
<dbReference type="RefSeq" id="WP_130539407.1">
    <property type="nucleotide sequence ID" value="NZ_CP042431.1"/>
</dbReference>
<dbReference type="Gene3D" id="3.20.20.80">
    <property type="entry name" value="Glycosidases"/>
    <property type="match status" value="1"/>
</dbReference>
<evidence type="ECO:0000259" key="5">
    <source>
        <dbReference type="PROSITE" id="PS51764"/>
    </source>
</evidence>
<feature type="domain" description="GH26" evidence="5">
    <location>
        <begin position="58"/>
        <end position="347"/>
    </location>
</feature>
<keyword evidence="7" id="KW-1185">Reference proteome</keyword>
<dbReference type="InterPro" id="IPR000805">
    <property type="entry name" value="Glyco_hydro_26"/>
</dbReference>
<dbReference type="PROSITE" id="PS51764">
    <property type="entry name" value="GH26"/>
    <property type="match status" value="1"/>
</dbReference>
<dbReference type="SUPFAM" id="SSF51445">
    <property type="entry name" value="(Trans)glycosidases"/>
    <property type="match status" value="1"/>
</dbReference>
<organism evidence="6 7">
    <name type="scientific">Pseudobacter ginsenosidimutans</name>
    <dbReference type="NCBI Taxonomy" id="661488"/>
    <lineage>
        <taxon>Bacteria</taxon>
        <taxon>Pseudomonadati</taxon>
        <taxon>Bacteroidota</taxon>
        <taxon>Chitinophagia</taxon>
        <taxon>Chitinophagales</taxon>
        <taxon>Chitinophagaceae</taxon>
        <taxon>Pseudobacter</taxon>
    </lineage>
</organism>
<accession>A0A4Q7N2H4</accession>
<dbReference type="PANTHER" id="PTHR40079:SF4">
    <property type="entry name" value="GH26 DOMAIN-CONTAINING PROTEIN-RELATED"/>
    <property type="match status" value="1"/>
</dbReference>
<feature type="active site" description="Proton donor" evidence="4">
    <location>
        <position position="202"/>
    </location>
</feature>
<sequence length="353" mass="41291">MMNRLPSYSFITFLFCVLLFSCKKKPNKEQEPPAPPPITQPDDRFNINTTLITPNATKEATALYKFLKDNYGKKIISGVMTLSSFDETNWLKTNTGKEPAIIGLDFMHCNRNYNWYDNEAPIKDAKAWWDRKGIPVMIWHWRDPSRITEEFYSDKTSFDISKIDDPTSADYQAMISDIDFVSGLLKKLQDQNVPVIWRPLHEAAGGWFWWGAKGSASCKKLYQLMYNRMVNHHELRNLIWVWTREPNDNDWYPGDNYCDIVGRDIYKQGDHGSQISEWTNMNNLYGGKKMITLSEVGSIPDVSNLTTDKAAWSWFMPWYGDYTRNSRHNFLELWKKMFNSDYVITLDEMPSLK</sequence>
<dbReference type="PRINTS" id="PR00739">
    <property type="entry name" value="GLHYDRLASE26"/>
</dbReference>
<evidence type="ECO:0000313" key="6">
    <source>
        <dbReference type="EMBL" id="RZS74994.1"/>
    </source>
</evidence>
<dbReference type="InterPro" id="IPR017853">
    <property type="entry name" value="GH"/>
</dbReference>
<comment type="caution">
    <text evidence="6">The sequence shown here is derived from an EMBL/GenBank/DDBJ whole genome shotgun (WGS) entry which is preliminary data.</text>
</comment>
<reference evidence="6 7" key="1">
    <citation type="submission" date="2019-02" db="EMBL/GenBank/DDBJ databases">
        <title>Genomic Encyclopedia of Type Strains, Phase IV (KMG-IV): sequencing the most valuable type-strain genomes for metagenomic binning, comparative biology and taxonomic classification.</title>
        <authorList>
            <person name="Goeker M."/>
        </authorList>
    </citation>
    <scope>NUCLEOTIDE SEQUENCE [LARGE SCALE GENOMIC DNA]</scope>
    <source>
        <strain evidence="6 7">DSM 18116</strain>
    </source>
</reference>
<proteinExistence type="inferred from homology"/>
<dbReference type="OrthoDB" id="9803686at2"/>
<keyword evidence="2 4" id="KW-0378">Hydrolase</keyword>
<dbReference type="Proteomes" id="UP000293874">
    <property type="component" value="Unassembled WGS sequence"/>
</dbReference>
<comment type="similarity">
    <text evidence="1 4">Belongs to the glycosyl hydrolase 26 family.</text>
</comment>
<dbReference type="PROSITE" id="PS51257">
    <property type="entry name" value="PROKAR_LIPOPROTEIN"/>
    <property type="match status" value="1"/>
</dbReference>
<dbReference type="AlphaFoldDB" id="A0A4Q7N2H4"/>
<name>A0A4Q7N2H4_9BACT</name>
<evidence type="ECO:0000256" key="4">
    <source>
        <dbReference type="PROSITE-ProRule" id="PRU01100"/>
    </source>
</evidence>
<feature type="active site" description="Nucleophile" evidence="4">
    <location>
        <position position="295"/>
    </location>
</feature>
<evidence type="ECO:0000256" key="3">
    <source>
        <dbReference type="ARBA" id="ARBA00023295"/>
    </source>
</evidence>